<dbReference type="Pfam" id="PF00481">
    <property type="entry name" value="PP2C"/>
    <property type="match status" value="1"/>
</dbReference>
<reference evidence="12 13" key="1">
    <citation type="journal article" date="2017" name="Nat. Commun.">
        <title>Genome assembly with in vitro proximity ligation data and whole-genome triplication in lettuce.</title>
        <authorList>
            <person name="Reyes-Chin-Wo S."/>
            <person name="Wang Z."/>
            <person name="Yang X."/>
            <person name="Kozik A."/>
            <person name="Arikit S."/>
            <person name="Song C."/>
            <person name="Xia L."/>
            <person name="Froenicke L."/>
            <person name="Lavelle D.O."/>
            <person name="Truco M.J."/>
            <person name="Xia R."/>
            <person name="Zhu S."/>
            <person name="Xu C."/>
            <person name="Xu H."/>
            <person name="Xu X."/>
            <person name="Cox K."/>
            <person name="Korf I."/>
            <person name="Meyers B.C."/>
            <person name="Michelmore R.W."/>
        </authorList>
    </citation>
    <scope>NUCLEOTIDE SEQUENCE [LARGE SCALE GENOMIC DNA]</scope>
    <source>
        <strain evidence="13">cv. Salinas</strain>
        <tissue evidence="12">Seedlings</tissue>
    </source>
</reference>
<dbReference type="GO" id="GO:0004722">
    <property type="term" value="F:protein serine/threonine phosphatase activity"/>
    <property type="evidence" value="ECO:0007669"/>
    <property type="project" value="UniProtKB-EC"/>
</dbReference>
<evidence type="ECO:0000313" key="13">
    <source>
        <dbReference type="Proteomes" id="UP000235145"/>
    </source>
</evidence>
<accession>A0A9R1XU25</accession>
<dbReference type="PROSITE" id="PS01032">
    <property type="entry name" value="PPM_1"/>
    <property type="match status" value="1"/>
</dbReference>
<dbReference type="InterPro" id="IPR000222">
    <property type="entry name" value="PP2C_BS"/>
</dbReference>
<feature type="compositionally biased region" description="Basic and acidic residues" evidence="10">
    <location>
        <begin position="9"/>
        <end position="20"/>
    </location>
</feature>
<dbReference type="Proteomes" id="UP000235145">
    <property type="component" value="Unassembled WGS sequence"/>
</dbReference>
<dbReference type="EMBL" id="NBSK02000001">
    <property type="protein sequence ID" value="KAJ0225846.1"/>
    <property type="molecule type" value="Genomic_DNA"/>
</dbReference>
<evidence type="ECO:0000256" key="2">
    <source>
        <dbReference type="ARBA" id="ARBA00001946"/>
    </source>
</evidence>
<dbReference type="InterPro" id="IPR001932">
    <property type="entry name" value="PPM-type_phosphatase-like_dom"/>
</dbReference>
<evidence type="ECO:0000313" key="12">
    <source>
        <dbReference type="EMBL" id="KAJ0225846.1"/>
    </source>
</evidence>
<sequence length="231" mass="26107">MGVYLSTPKTDKTPDDGENEKLRYGVSSMQGWRTSMEDVHAALVDLDNSTSFFGVYDGHGGQAVSKFCAKYLHQQVLKQEAYAAGDIGTTAHKSFLRMDEMMCGQRGWRELAILGNKMDQFIGMIEGLIWSPKGNDLKGLNHNWSIEEFMQVSWTCSSERFLHNLLFLVCNINNNNFFSWAKEIMTHAKEYKMMTCLPSLSQKEILVKLFPSVGTYNTYPGWIPSTCGPIS</sequence>
<comment type="similarity">
    <text evidence="9">Belongs to the PP2C family.</text>
</comment>
<keyword evidence="8" id="KW-0464">Manganese</keyword>
<comment type="cofactor">
    <cofactor evidence="1">
        <name>Mn(2+)</name>
        <dbReference type="ChEBI" id="CHEBI:29035"/>
    </cofactor>
</comment>
<comment type="caution">
    <text evidence="12">The sequence shown here is derived from an EMBL/GenBank/DDBJ whole genome shotgun (WGS) entry which is preliminary data.</text>
</comment>
<name>A0A9R1XU25_LACSA</name>
<evidence type="ECO:0000256" key="8">
    <source>
        <dbReference type="ARBA" id="ARBA00023211"/>
    </source>
</evidence>
<gene>
    <name evidence="12" type="ORF">LSAT_V11C100025650</name>
</gene>
<dbReference type="SUPFAM" id="SSF81606">
    <property type="entry name" value="PP2C-like"/>
    <property type="match status" value="1"/>
</dbReference>
<dbReference type="SMART" id="SM00332">
    <property type="entry name" value="PP2Cc"/>
    <property type="match status" value="1"/>
</dbReference>
<feature type="region of interest" description="Disordered" evidence="10">
    <location>
        <begin position="1"/>
        <end position="20"/>
    </location>
</feature>
<dbReference type="EC" id="3.1.3.16" evidence="3"/>
<protein>
    <recommendedName>
        <fullName evidence="3">protein-serine/threonine phosphatase</fullName>
        <ecNumber evidence="3">3.1.3.16</ecNumber>
    </recommendedName>
</protein>
<keyword evidence="5 9" id="KW-0378">Hydrolase</keyword>
<dbReference type="PANTHER" id="PTHR47992">
    <property type="entry name" value="PROTEIN PHOSPHATASE"/>
    <property type="match status" value="1"/>
</dbReference>
<keyword evidence="13" id="KW-1185">Reference proteome</keyword>
<evidence type="ECO:0000256" key="5">
    <source>
        <dbReference type="ARBA" id="ARBA00022801"/>
    </source>
</evidence>
<comment type="cofactor">
    <cofactor evidence="2">
        <name>Mg(2+)</name>
        <dbReference type="ChEBI" id="CHEBI:18420"/>
    </cofactor>
</comment>
<evidence type="ECO:0000256" key="4">
    <source>
        <dbReference type="ARBA" id="ARBA00022723"/>
    </source>
</evidence>
<feature type="domain" description="PPM-type phosphatase" evidence="11">
    <location>
        <begin position="23"/>
        <end position="231"/>
    </location>
</feature>
<evidence type="ECO:0000256" key="9">
    <source>
        <dbReference type="RuleBase" id="RU003465"/>
    </source>
</evidence>
<proteinExistence type="inferred from homology"/>
<dbReference type="Gene3D" id="3.60.40.10">
    <property type="entry name" value="PPM-type phosphatase domain"/>
    <property type="match status" value="1"/>
</dbReference>
<dbReference type="InterPro" id="IPR015655">
    <property type="entry name" value="PP2C"/>
</dbReference>
<keyword evidence="7 9" id="KW-0904">Protein phosphatase</keyword>
<keyword evidence="4" id="KW-0479">Metal-binding</keyword>
<evidence type="ECO:0000256" key="7">
    <source>
        <dbReference type="ARBA" id="ARBA00022912"/>
    </source>
</evidence>
<dbReference type="GO" id="GO:0046872">
    <property type="term" value="F:metal ion binding"/>
    <property type="evidence" value="ECO:0007669"/>
    <property type="project" value="UniProtKB-KW"/>
</dbReference>
<evidence type="ECO:0000259" key="11">
    <source>
        <dbReference type="PROSITE" id="PS51746"/>
    </source>
</evidence>
<dbReference type="AlphaFoldDB" id="A0A9R1XU25"/>
<evidence type="ECO:0000256" key="3">
    <source>
        <dbReference type="ARBA" id="ARBA00013081"/>
    </source>
</evidence>
<evidence type="ECO:0000256" key="6">
    <source>
        <dbReference type="ARBA" id="ARBA00022842"/>
    </source>
</evidence>
<evidence type="ECO:0000256" key="10">
    <source>
        <dbReference type="SAM" id="MobiDB-lite"/>
    </source>
</evidence>
<dbReference type="InterPro" id="IPR036457">
    <property type="entry name" value="PPM-type-like_dom_sf"/>
</dbReference>
<organism evidence="12 13">
    <name type="scientific">Lactuca sativa</name>
    <name type="common">Garden lettuce</name>
    <dbReference type="NCBI Taxonomy" id="4236"/>
    <lineage>
        <taxon>Eukaryota</taxon>
        <taxon>Viridiplantae</taxon>
        <taxon>Streptophyta</taxon>
        <taxon>Embryophyta</taxon>
        <taxon>Tracheophyta</taxon>
        <taxon>Spermatophyta</taxon>
        <taxon>Magnoliopsida</taxon>
        <taxon>eudicotyledons</taxon>
        <taxon>Gunneridae</taxon>
        <taxon>Pentapetalae</taxon>
        <taxon>asterids</taxon>
        <taxon>campanulids</taxon>
        <taxon>Asterales</taxon>
        <taxon>Asteraceae</taxon>
        <taxon>Cichorioideae</taxon>
        <taxon>Cichorieae</taxon>
        <taxon>Lactucinae</taxon>
        <taxon>Lactuca</taxon>
    </lineage>
</organism>
<evidence type="ECO:0000256" key="1">
    <source>
        <dbReference type="ARBA" id="ARBA00001936"/>
    </source>
</evidence>
<keyword evidence="6" id="KW-0460">Magnesium</keyword>
<dbReference type="PROSITE" id="PS51746">
    <property type="entry name" value="PPM_2"/>
    <property type="match status" value="1"/>
</dbReference>